<gene>
    <name evidence="2" type="ORF">E5288_WYG001707</name>
</gene>
<keyword evidence="1" id="KW-0812">Transmembrane</keyword>
<sequence length="70" mass="7881">MVDSQPGLQSLRKPHGARSACAALRPDDLCGPLKRKRARNRRKILTLLPISSRLVFLTPCLFLCFDAVYE</sequence>
<dbReference type="EMBL" id="VBQZ03000072">
    <property type="protein sequence ID" value="MXQ91518.1"/>
    <property type="molecule type" value="Genomic_DNA"/>
</dbReference>
<organism evidence="2 3">
    <name type="scientific">Bos mutus</name>
    <name type="common">wild yak</name>
    <dbReference type="NCBI Taxonomy" id="72004"/>
    <lineage>
        <taxon>Eukaryota</taxon>
        <taxon>Metazoa</taxon>
        <taxon>Chordata</taxon>
        <taxon>Craniata</taxon>
        <taxon>Vertebrata</taxon>
        <taxon>Euteleostomi</taxon>
        <taxon>Mammalia</taxon>
        <taxon>Eutheria</taxon>
        <taxon>Laurasiatheria</taxon>
        <taxon>Artiodactyla</taxon>
        <taxon>Ruminantia</taxon>
        <taxon>Pecora</taxon>
        <taxon>Bovidae</taxon>
        <taxon>Bovinae</taxon>
        <taxon>Bos</taxon>
    </lineage>
</organism>
<keyword evidence="3" id="KW-1185">Reference proteome</keyword>
<evidence type="ECO:0000313" key="2">
    <source>
        <dbReference type="EMBL" id="MXQ91518.1"/>
    </source>
</evidence>
<evidence type="ECO:0000313" key="3">
    <source>
        <dbReference type="Proteomes" id="UP000322234"/>
    </source>
</evidence>
<evidence type="ECO:0000256" key="1">
    <source>
        <dbReference type="SAM" id="Phobius"/>
    </source>
</evidence>
<reference evidence="2" key="1">
    <citation type="submission" date="2019-10" db="EMBL/GenBank/DDBJ databases">
        <title>The sequence and de novo assembly of the wild yak genome.</title>
        <authorList>
            <person name="Liu Y."/>
        </authorList>
    </citation>
    <scope>NUCLEOTIDE SEQUENCE [LARGE SCALE GENOMIC DNA]</scope>
    <source>
        <strain evidence="2">WY2019</strain>
    </source>
</reference>
<dbReference type="Proteomes" id="UP000322234">
    <property type="component" value="Unassembled WGS sequence"/>
</dbReference>
<keyword evidence="1" id="KW-0472">Membrane</keyword>
<comment type="caution">
    <text evidence="2">The sequence shown here is derived from an EMBL/GenBank/DDBJ whole genome shotgun (WGS) entry which is preliminary data.</text>
</comment>
<protein>
    <submittedName>
        <fullName evidence="2">Uncharacterized protein</fullName>
    </submittedName>
</protein>
<name>A0A6B0RMZ1_9CETA</name>
<proteinExistence type="predicted"/>
<feature type="transmembrane region" description="Helical" evidence="1">
    <location>
        <begin position="44"/>
        <end position="69"/>
    </location>
</feature>
<keyword evidence="1" id="KW-1133">Transmembrane helix</keyword>
<dbReference type="AlphaFoldDB" id="A0A6B0RMZ1"/>
<accession>A0A6B0RMZ1</accession>